<dbReference type="InterPro" id="IPR014362">
    <property type="entry name" value="Glu_DH"/>
</dbReference>
<sequence length="438" mass="46042">MTLIQNPDGNRTHDGTSGPARSARPETLPGTRPETQTGNPAGEPFIRIDPFDRPPEQEIAWTDPVTGSRGWLVVHTLVGGMATGGTRMRAGCTRDEVADLARCMATKTAAFGLPVGGAKAGIDCDPRDPDAMGVLERFFAHMRPWLENSWVTAEDLGVSQSDLDAVFTRLGLDQSFHAAIRRSPDPAATLDRVRAGLDTVDQDGLPLGDVIGGYGVAQACLGTAAAFGWEPTRTTVAIQGIGTMGGGAAWYLHEAGVPVTAIADAAGTLFCPRGLDIPALLAARDHYGEIDRATVPSGVELLPREAVLAAPADILVPAAVSYALGVGSVADVAARAVVEAANSPTTPDAEERLAVRGIPVIPDFVANAGAAAWAWWLLQGQVGTDPEDSFRRLREEMQGKVAYMLAEWSGARVSPRRSAWGFASANLEALAGREITIP</sequence>
<dbReference type="InterPro" id="IPR006096">
    <property type="entry name" value="Glu/Leu/Phe/Val/Trp_DH_C"/>
</dbReference>
<dbReference type="PANTHER" id="PTHR11606">
    <property type="entry name" value="GLUTAMATE DEHYDROGENASE"/>
    <property type="match status" value="1"/>
</dbReference>
<evidence type="ECO:0000256" key="5">
    <source>
        <dbReference type="PIRSR" id="PIRSR000185-3"/>
    </source>
</evidence>
<dbReference type="InterPro" id="IPR006095">
    <property type="entry name" value="Glu/Leu/Phe/Val/Trp_DH"/>
</dbReference>
<dbReference type="PRINTS" id="PR00082">
    <property type="entry name" value="GLFDHDRGNASE"/>
</dbReference>
<dbReference type="Gene3D" id="3.40.50.10860">
    <property type="entry name" value="Leucine Dehydrogenase, chain A, domain 1"/>
    <property type="match status" value="1"/>
</dbReference>
<dbReference type="PANTHER" id="PTHR11606:SF13">
    <property type="entry name" value="GLUTAMATE DEHYDROGENASE 1, MITOCHONDRIAL"/>
    <property type="match status" value="1"/>
</dbReference>
<evidence type="ECO:0000256" key="6">
    <source>
        <dbReference type="RuleBase" id="RU004417"/>
    </source>
</evidence>
<proteinExistence type="inferred from homology"/>
<feature type="site" description="Important for catalysis" evidence="5">
    <location>
        <position position="155"/>
    </location>
</feature>
<dbReference type="OrthoDB" id="9803297at2"/>
<evidence type="ECO:0000256" key="1">
    <source>
        <dbReference type="ARBA" id="ARBA00006382"/>
    </source>
</evidence>
<dbReference type="SUPFAM" id="SSF53223">
    <property type="entry name" value="Aminoacid dehydrogenase-like, N-terminal domain"/>
    <property type="match status" value="1"/>
</dbReference>
<evidence type="ECO:0000313" key="9">
    <source>
        <dbReference type="EMBL" id="REE02699.1"/>
    </source>
</evidence>
<evidence type="ECO:0000256" key="7">
    <source>
        <dbReference type="SAM" id="MobiDB-lite"/>
    </source>
</evidence>
<dbReference type="SMART" id="SM00839">
    <property type="entry name" value="ELFV_dehydrog"/>
    <property type="match status" value="1"/>
</dbReference>
<dbReference type="GO" id="GO:0004352">
    <property type="term" value="F:glutamate dehydrogenase (NAD+) activity"/>
    <property type="evidence" value="ECO:0007669"/>
    <property type="project" value="TreeGrafter"/>
</dbReference>
<comment type="similarity">
    <text evidence="1 3 6">Belongs to the Glu/Leu/Phe/Val dehydrogenases family.</text>
</comment>
<dbReference type="EMBL" id="QREH01000001">
    <property type="protein sequence ID" value="REE02699.1"/>
    <property type="molecule type" value="Genomic_DNA"/>
</dbReference>
<accession>A0A3D9L8L8</accession>
<dbReference type="Pfam" id="PF02812">
    <property type="entry name" value="ELFV_dehydrog_N"/>
    <property type="match status" value="1"/>
</dbReference>
<feature type="domain" description="Glutamate/phenylalanine/leucine/valine/L-tryptophan dehydrogenase C-terminal" evidence="8">
    <location>
        <begin position="208"/>
        <end position="432"/>
    </location>
</feature>
<dbReference type="AlphaFoldDB" id="A0A3D9L8L8"/>
<dbReference type="InterPro" id="IPR046346">
    <property type="entry name" value="Aminoacid_DH-like_N_sf"/>
</dbReference>
<feature type="active site" description="Proton donor" evidence="4">
    <location>
        <position position="119"/>
    </location>
</feature>
<evidence type="ECO:0000256" key="2">
    <source>
        <dbReference type="ARBA" id="ARBA00023002"/>
    </source>
</evidence>
<dbReference type="PIRSF" id="PIRSF000185">
    <property type="entry name" value="Glu_DH"/>
    <property type="match status" value="1"/>
</dbReference>
<dbReference type="GO" id="GO:0006538">
    <property type="term" value="P:L-glutamate catabolic process"/>
    <property type="evidence" value="ECO:0007669"/>
    <property type="project" value="TreeGrafter"/>
</dbReference>
<comment type="caution">
    <text evidence="9">The sequence shown here is derived from an EMBL/GenBank/DDBJ whole genome shotgun (WGS) entry which is preliminary data.</text>
</comment>
<dbReference type="InterPro" id="IPR036291">
    <property type="entry name" value="NAD(P)-bd_dom_sf"/>
</dbReference>
<evidence type="ECO:0000313" key="10">
    <source>
        <dbReference type="Proteomes" id="UP000256727"/>
    </source>
</evidence>
<evidence type="ECO:0000256" key="4">
    <source>
        <dbReference type="PIRSR" id="PIRSR000185-1"/>
    </source>
</evidence>
<keyword evidence="2 3" id="KW-0560">Oxidoreductase</keyword>
<keyword evidence="10" id="KW-1185">Reference proteome</keyword>
<protein>
    <recommendedName>
        <fullName evidence="3">Glutamate dehydrogenase</fullName>
    </recommendedName>
</protein>
<dbReference type="InterPro" id="IPR006097">
    <property type="entry name" value="Glu/Leu/Phe/Val/Trp_DH_dimer"/>
</dbReference>
<name>A0A3D9L8L8_9MICC</name>
<dbReference type="SUPFAM" id="SSF51735">
    <property type="entry name" value="NAD(P)-binding Rossmann-fold domains"/>
    <property type="match status" value="1"/>
</dbReference>
<dbReference type="RefSeq" id="WP_115930951.1">
    <property type="nucleotide sequence ID" value="NZ_QREH01000001.1"/>
</dbReference>
<dbReference type="InterPro" id="IPR033524">
    <property type="entry name" value="Glu/Leu/Phe/Val_DH_AS"/>
</dbReference>
<feature type="region of interest" description="Disordered" evidence="7">
    <location>
        <begin position="1"/>
        <end position="46"/>
    </location>
</feature>
<gene>
    <name evidence="9" type="ORF">C8E99_0476</name>
</gene>
<evidence type="ECO:0000259" key="8">
    <source>
        <dbReference type="SMART" id="SM00839"/>
    </source>
</evidence>
<organism evidence="9 10">
    <name type="scientific">Citricoccus muralis</name>
    <dbReference type="NCBI Taxonomy" id="169134"/>
    <lineage>
        <taxon>Bacteria</taxon>
        <taxon>Bacillati</taxon>
        <taxon>Actinomycetota</taxon>
        <taxon>Actinomycetes</taxon>
        <taxon>Micrococcales</taxon>
        <taxon>Micrococcaceae</taxon>
        <taxon>Citricoccus</taxon>
    </lineage>
</organism>
<dbReference type="Proteomes" id="UP000256727">
    <property type="component" value="Unassembled WGS sequence"/>
</dbReference>
<dbReference type="PROSITE" id="PS00074">
    <property type="entry name" value="GLFV_DEHYDROGENASE"/>
    <property type="match status" value="1"/>
</dbReference>
<evidence type="ECO:0000256" key="3">
    <source>
        <dbReference type="PIRNR" id="PIRNR000185"/>
    </source>
</evidence>
<dbReference type="Pfam" id="PF00208">
    <property type="entry name" value="ELFV_dehydrog"/>
    <property type="match status" value="1"/>
</dbReference>
<dbReference type="Gene3D" id="3.40.50.720">
    <property type="entry name" value="NAD(P)-binding Rossmann-like Domain"/>
    <property type="match status" value="1"/>
</dbReference>
<reference evidence="9 10" key="1">
    <citation type="submission" date="2018-07" db="EMBL/GenBank/DDBJ databases">
        <title>Sequencing the genomes of 1000 actinobacteria strains.</title>
        <authorList>
            <person name="Klenk H.-P."/>
        </authorList>
    </citation>
    <scope>NUCLEOTIDE SEQUENCE [LARGE SCALE GENOMIC DNA]</scope>
    <source>
        <strain evidence="9 10">DSM 14442</strain>
    </source>
</reference>